<dbReference type="KEGG" id="cprv:CYPRO_0548"/>
<protein>
    <submittedName>
        <fullName evidence="1">Uncharacterized protein</fullName>
    </submittedName>
</protein>
<evidence type="ECO:0000313" key="2">
    <source>
        <dbReference type="Proteomes" id="UP000254808"/>
    </source>
</evidence>
<keyword evidence="2" id="KW-1185">Reference proteome</keyword>
<proteinExistence type="predicted"/>
<gene>
    <name evidence="1" type="ORF">CYPRO_0548</name>
</gene>
<evidence type="ECO:0000313" key="1">
    <source>
        <dbReference type="EMBL" id="AXI99832.1"/>
    </source>
</evidence>
<accession>A0A345UH81</accession>
<sequence>MARIKLKVVKRRSNFPLQLGSNRISTKKDQNVLIGFRMYIPPCAGTVQINFRTRIILLYDRLNFANDMWLGVHQTQIVGIDAE</sequence>
<reference evidence="1 2" key="1">
    <citation type="submission" date="2018-03" db="EMBL/GenBank/DDBJ databases">
        <title>Phenotypic and genomic properties of Cyclonatronum proteinivorum gen. nov., sp. nov., a haloalkaliphilic bacteroidete from soda lakes possessing Na+-translocating rhodopsin.</title>
        <authorList>
            <person name="Toshchakov S.V."/>
            <person name="Korzhenkov A."/>
            <person name="Samarov N.I."/>
            <person name="Kublanov I.V."/>
            <person name="Muntyan M.S."/>
            <person name="Sorokin D.Y."/>
        </authorList>
    </citation>
    <scope>NUCLEOTIDE SEQUENCE [LARGE SCALE GENOMIC DNA]</scope>
    <source>
        <strain evidence="1 2">Omega</strain>
    </source>
</reference>
<name>A0A345UH81_9BACT</name>
<dbReference type="Proteomes" id="UP000254808">
    <property type="component" value="Chromosome"/>
</dbReference>
<organism evidence="1 2">
    <name type="scientific">Cyclonatronum proteinivorum</name>
    <dbReference type="NCBI Taxonomy" id="1457365"/>
    <lineage>
        <taxon>Bacteria</taxon>
        <taxon>Pseudomonadati</taxon>
        <taxon>Balneolota</taxon>
        <taxon>Balneolia</taxon>
        <taxon>Balneolales</taxon>
        <taxon>Cyclonatronaceae</taxon>
        <taxon>Cyclonatronum</taxon>
    </lineage>
</organism>
<dbReference type="EMBL" id="CP027806">
    <property type="protein sequence ID" value="AXI99832.1"/>
    <property type="molecule type" value="Genomic_DNA"/>
</dbReference>
<dbReference type="AlphaFoldDB" id="A0A345UH81"/>